<protein>
    <recommendedName>
        <fullName evidence="4">Transmembrane protein</fullName>
    </recommendedName>
</protein>
<dbReference type="STRING" id="324602.Caur_0297"/>
<dbReference type="EMBL" id="CP000909">
    <property type="protein sequence ID" value="ABY33548.1"/>
    <property type="molecule type" value="Genomic_DNA"/>
</dbReference>
<reference evidence="3" key="1">
    <citation type="journal article" date="2011" name="BMC Genomics">
        <title>Complete genome sequence of the filamentous anoxygenic phototrophic bacterium Chloroflexus aurantiacus.</title>
        <authorList>
            <person name="Tang K.H."/>
            <person name="Barry K."/>
            <person name="Chertkov O."/>
            <person name="Dalin E."/>
            <person name="Han C.S."/>
            <person name="Hauser L.J."/>
            <person name="Honchak B.M."/>
            <person name="Karbach L.E."/>
            <person name="Land M.L."/>
            <person name="Lapidus A."/>
            <person name="Larimer F.W."/>
            <person name="Mikhailova N."/>
            <person name="Pitluck S."/>
            <person name="Pierson B.K."/>
            <person name="Blankenship R.E."/>
        </authorList>
    </citation>
    <scope>NUCLEOTIDE SEQUENCE [LARGE SCALE GENOMIC DNA]</scope>
    <source>
        <strain evidence="3">ATCC 29366 / DSM 635 / J-10-fl</strain>
    </source>
</reference>
<organism evidence="2 3">
    <name type="scientific">Chloroflexus aurantiacus (strain ATCC 29366 / DSM 635 / J-10-fl)</name>
    <dbReference type="NCBI Taxonomy" id="324602"/>
    <lineage>
        <taxon>Bacteria</taxon>
        <taxon>Bacillati</taxon>
        <taxon>Chloroflexota</taxon>
        <taxon>Chloroflexia</taxon>
        <taxon>Chloroflexales</taxon>
        <taxon>Chloroflexineae</taxon>
        <taxon>Chloroflexaceae</taxon>
        <taxon>Chloroflexus</taxon>
    </lineage>
</organism>
<dbReference type="PATRIC" id="fig|324602.8.peg.347"/>
<evidence type="ECO:0000313" key="2">
    <source>
        <dbReference type="EMBL" id="ABY33548.1"/>
    </source>
</evidence>
<dbReference type="KEGG" id="cau:Caur_0297"/>
<dbReference type="Proteomes" id="UP000002008">
    <property type="component" value="Chromosome"/>
</dbReference>
<name>A9WCX9_CHLAA</name>
<gene>
    <name evidence="2" type="ordered locus">Caur_0297</name>
</gene>
<accession>A9WCX9</accession>
<dbReference type="eggNOG" id="ENOG502Z84N">
    <property type="taxonomic scope" value="Bacteria"/>
</dbReference>
<feature type="transmembrane region" description="Helical" evidence="1">
    <location>
        <begin position="61"/>
        <end position="80"/>
    </location>
</feature>
<evidence type="ECO:0008006" key="4">
    <source>
        <dbReference type="Google" id="ProtNLM"/>
    </source>
</evidence>
<evidence type="ECO:0000313" key="3">
    <source>
        <dbReference type="Proteomes" id="UP000002008"/>
    </source>
</evidence>
<dbReference type="RefSeq" id="WP_012256204.1">
    <property type="nucleotide sequence ID" value="NC_010175.1"/>
</dbReference>
<dbReference type="InParanoid" id="A9WCX9"/>
<keyword evidence="1" id="KW-1133">Transmembrane helix</keyword>
<keyword evidence="1" id="KW-0472">Membrane</keyword>
<dbReference type="AlphaFoldDB" id="A9WCX9"/>
<sequence>MWDFSIGKAFSLLIRTTPFIGFRFAIYFGITLAYIVATGGGAGIGYLIGSVLGDAETAGGSAFWGGLFGFGFVSGALYFAREYLMYIVKAGHIAVLVRLMDDQPIPEGTGQIAYASQIVKARFAEASLLFGLDQLIKGIIRTVNSTLLTISSFLPIPGLTNAMEFVTAVIRFSLTYVDEAILAYIIRTDQANSWASARDGVILYAQNYRLLLKNAVFLTIFAWILSFVIFLIVIAPVAALVSVMPGLGGFWTLIIAIITAYALKAALIDPFAMACIVQVYFQAIAGQTPSPEWVDRLNSLSAQFRELGEKAAAAMGGSSRLPISTWKG</sequence>
<feature type="transmembrane region" description="Helical" evidence="1">
    <location>
        <begin position="215"/>
        <end position="237"/>
    </location>
</feature>
<evidence type="ECO:0000256" key="1">
    <source>
        <dbReference type="SAM" id="Phobius"/>
    </source>
</evidence>
<feature type="transmembrane region" description="Helical" evidence="1">
    <location>
        <begin position="243"/>
        <end position="263"/>
    </location>
</feature>
<dbReference type="HOGENOM" id="CLU_064904_0_0_0"/>
<dbReference type="EnsemblBacteria" id="ABY33548">
    <property type="protein sequence ID" value="ABY33548"/>
    <property type="gene ID" value="Caur_0297"/>
</dbReference>
<keyword evidence="1" id="KW-0812">Transmembrane</keyword>
<proteinExistence type="predicted"/>
<keyword evidence="3" id="KW-1185">Reference proteome</keyword>
<feature type="transmembrane region" description="Helical" evidence="1">
    <location>
        <begin position="24"/>
        <end position="49"/>
    </location>
</feature>